<evidence type="ECO:0000313" key="1">
    <source>
        <dbReference type="EMBL" id="PNT01091.1"/>
    </source>
</evidence>
<dbReference type="Proteomes" id="UP000006729">
    <property type="component" value="Chromosome 15"/>
</dbReference>
<protein>
    <submittedName>
        <fullName evidence="1">Uncharacterized protein</fullName>
    </submittedName>
</protein>
<reference evidence="1 2" key="1">
    <citation type="journal article" date="2006" name="Science">
        <title>The genome of black cottonwood, Populus trichocarpa (Torr. &amp; Gray).</title>
        <authorList>
            <person name="Tuskan G.A."/>
            <person name="Difazio S."/>
            <person name="Jansson S."/>
            <person name="Bohlmann J."/>
            <person name="Grigoriev I."/>
            <person name="Hellsten U."/>
            <person name="Putnam N."/>
            <person name="Ralph S."/>
            <person name="Rombauts S."/>
            <person name="Salamov A."/>
            <person name="Schein J."/>
            <person name="Sterck L."/>
            <person name="Aerts A."/>
            <person name="Bhalerao R.R."/>
            <person name="Bhalerao R.P."/>
            <person name="Blaudez D."/>
            <person name="Boerjan W."/>
            <person name="Brun A."/>
            <person name="Brunner A."/>
            <person name="Busov V."/>
            <person name="Campbell M."/>
            <person name="Carlson J."/>
            <person name="Chalot M."/>
            <person name="Chapman J."/>
            <person name="Chen G.L."/>
            <person name="Cooper D."/>
            <person name="Coutinho P.M."/>
            <person name="Couturier J."/>
            <person name="Covert S."/>
            <person name="Cronk Q."/>
            <person name="Cunningham R."/>
            <person name="Davis J."/>
            <person name="Degroeve S."/>
            <person name="Dejardin A."/>
            <person name="Depamphilis C."/>
            <person name="Detter J."/>
            <person name="Dirks B."/>
            <person name="Dubchak I."/>
            <person name="Duplessis S."/>
            <person name="Ehlting J."/>
            <person name="Ellis B."/>
            <person name="Gendler K."/>
            <person name="Goodstein D."/>
            <person name="Gribskov M."/>
            <person name="Grimwood J."/>
            <person name="Groover A."/>
            <person name="Gunter L."/>
            <person name="Hamberger B."/>
            <person name="Heinze B."/>
            <person name="Helariutta Y."/>
            <person name="Henrissat B."/>
            <person name="Holligan D."/>
            <person name="Holt R."/>
            <person name="Huang W."/>
            <person name="Islam-Faridi N."/>
            <person name="Jones S."/>
            <person name="Jones-Rhoades M."/>
            <person name="Jorgensen R."/>
            <person name="Joshi C."/>
            <person name="Kangasjarvi J."/>
            <person name="Karlsson J."/>
            <person name="Kelleher C."/>
            <person name="Kirkpatrick R."/>
            <person name="Kirst M."/>
            <person name="Kohler A."/>
            <person name="Kalluri U."/>
            <person name="Larimer F."/>
            <person name="Leebens-Mack J."/>
            <person name="Leple J.C."/>
            <person name="Locascio P."/>
            <person name="Lou Y."/>
            <person name="Lucas S."/>
            <person name="Martin F."/>
            <person name="Montanini B."/>
            <person name="Napoli C."/>
            <person name="Nelson D.R."/>
            <person name="Nelson C."/>
            <person name="Nieminen K."/>
            <person name="Nilsson O."/>
            <person name="Pereda V."/>
            <person name="Peter G."/>
            <person name="Philippe R."/>
            <person name="Pilate G."/>
            <person name="Poliakov A."/>
            <person name="Razumovskaya J."/>
            <person name="Richardson P."/>
            <person name="Rinaldi C."/>
            <person name="Ritland K."/>
            <person name="Rouze P."/>
            <person name="Ryaboy D."/>
            <person name="Schmutz J."/>
            <person name="Schrader J."/>
            <person name="Segerman B."/>
            <person name="Shin H."/>
            <person name="Siddiqui A."/>
            <person name="Sterky F."/>
            <person name="Terry A."/>
            <person name="Tsai C.J."/>
            <person name="Uberbacher E."/>
            <person name="Unneberg P."/>
            <person name="Vahala J."/>
            <person name="Wall K."/>
            <person name="Wessler S."/>
            <person name="Yang G."/>
            <person name="Yin T."/>
            <person name="Douglas C."/>
            <person name="Marra M."/>
            <person name="Sandberg G."/>
            <person name="Van de Peer Y."/>
            <person name="Rokhsar D."/>
        </authorList>
    </citation>
    <scope>NUCLEOTIDE SEQUENCE [LARGE SCALE GENOMIC DNA]</scope>
    <source>
        <strain evidence="2">cv. Nisqually</strain>
    </source>
</reference>
<dbReference type="HOGENOM" id="CLU_2433417_0_0_1"/>
<organism evidence="1 2">
    <name type="scientific">Populus trichocarpa</name>
    <name type="common">Western balsam poplar</name>
    <name type="synonym">Populus balsamifera subsp. trichocarpa</name>
    <dbReference type="NCBI Taxonomy" id="3694"/>
    <lineage>
        <taxon>Eukaryota</taxon>
        <taxon>Viridiplantae</taxon>
        <taxon>Streptophyta</taxon>
        <taxon>Embryophyta</taxon>
        <taxon>Tracheophyta</taxon>
        <taxon>Spermatophyta</taxon>
        <taxon>Magnoliopsida</taxon>
        <taxon>eudicotyledons</taxon>
        <taxon>Gunneridae</taxon>
        <taxon>Pentapetalae</taxon>
        <taxon>rosids</taxon>
        <taxon>fabids</taxon>
        <taxon>Malpighiales</taxon>
        <taxon>Salicaceae</taxon>
        <taxon>Saliceae</taxon>
        <taxon>Populus</taxon>
    </lineage>
</organism>
<accession>U5FQT9</accession>
<proteinExistence type="predicted"/>
<dbReference type="Gene3D" id="3.10.10.10">
    <property type="entry name" value="HIV Type 1 Reverse Transcriptase, subunit A, domain 1"/>
    <property type="match status" value="1"/>
</dbReference>
<dbReference type="SUPFAM" id="SSF56672">
    <property type="entry name" value="DNA/RNA polymerases"/>
    <property type="match status" value="1"/>
</dbReference>
<dbReference type="EMBL" id="CM009304">
    <property type="protein sequence ID" value="PNT01091.1"/>
    <property type="molecule type" value="Genomic_DNA"/>
</dbReference>
<dbReference type="Gene3D" id="3.30.70.270">
    <property type="match status" value="1"/>
</dbReference>
<dbReference type="InterPro" id="IPR043128">
    <property type="entry name" value="Rev_trsase/Diguanyl_cyclase"/>
</dbReference>
<evidence type="ECO:0000313" key="2">
    <source>
        <dbReference type="Proteomes" id="UP000006729"/>
    </source>
</evidence>
<dbReference type="InParanoid" id="U5FQT9"/>
<gene>
    <name evidence="1" type="ORF">POPTR_015G082600</name>
</gene>
<name>U5FQT9_POPTR</name>
<dbReference type="AlphaFoldDB" id="U5FQT9"/>
<keyword evidence="2" id="KW-1185">Reference proteome</keyword>
<sequence>MALMLFIAFYIQNQAEIERGASKLVINYKHLNKSFNGLYIQYPIPNKRDLITRFYNSLIFSIFDIKLGFWQKNPLAWNHQMIKIVKTLKSQ</sequence>
<dbReference type="InterPro" id="IPR043502">
    <property type="entry name" value="DNA/RNA_pol_sf"/>
</dbReference>
<feature type="non-terminal residue" evidence="1">
    <location>
        <position position="91"/>
    </location>
</feature>